<reference evidence="1 2" key="1">
    <citation type="submission" date="2020-08" db="EMBL/GenBank/DDBJ databases">
        <title>Genomic Encyclopedia of Type Strains, Phase IV (KMG-V): Genome sequencing to study the core and pangenomes of soil and plant-associated prokaryotes.</title>
        <authorList>
            <person name="Whitman W."/>
        </authorList>
    </citation>
    <scope>NUCLEOTIDE SEQUENCE [LARGE SCALE GENOMIC DNA]</scope>
    <source>
        <strain evidence="1 2">X5P2</strain>
    </source>
</reference>
<dbReference type="SUPFAM" id="SSF54593">
    <property type="entry name" value="Glyoxalase/Bleomycin resistance protein/Dihydroxybiphenyl dioxygenase"/>
    <property type="match status" value="1"/>
</dbReference>
<comment type="caution">
    <text evidence="1">The sequence shown here is derived from an EMBL/GenBank/DDBJ whole genome shotgun (WGS) entry which is preliminary data.</text>
</comment>
<dbReference type="InterPro" id="IPR029068">
    <property type="entry name" value="Glyas_Bleomycin-R_OHBP_Dase"/>
</dbReference>
<evidence type="ECO:0000313" key="1">
    <source>
        <dbReference type="EMBL" id="MBB5327145.1"/>
    </source>
</evidence>
<dbReference type="Proteomes" id="UP000535182">
    <property type="component" value="Unassembled WGS sequence"/>
</dbReference>
<dbReference type="RefSeq" id="WP_183973543.1">
    <property type="nucleotide sequence ID" value="NZ_JACHEB010000001.1"/>
</dbReference>
<proteinExistence type="predicted"/>
<evidence type="ECO:0000313" key="2">
    <source>
        <dbReference type="Proteomes" id="UP000535182"/>
    </source>
</evidence>
<organism evidence="1 2">
    <name type="scientific">Tunturiibacter gelidiferens</name>
    <dbReference type="NCBI Taxonomy" id="3069689"/>
    <lineage>
        <taxon>Bacteria</taxon>
        <taxon>Pseudomonadati</taxon>
        <taxon>Acidobacteriota</taxon>
        <taxon>Terriglobia</taxon>
        <taxon>Terriglobales</taxon>
        <taxon>Acidobacteriaceae</taxon>
        <taxon>Tunturiibacter</taxon>
    </lineage>
</organism>
<dbReference type="Gene3D" id="3.10.180.10">
    <property type="entry name" value="2,3-Dihydroxybiphenyl 1,2-Dioxygenase, domain 1"/>
    <property type="match status" value="1"/>
</dbReference>
<gene>
    <name evidence="1" type="ORF">HDF14_000739</name>
</gene>
<keyword evidence="2" id="KW-1185">Reference proteome</keyword>
<name>A0A9X0U2Q6_9BACT</name>
<dbReference type="EMBL" id="JACHEB010000001">
    <property type="protein sequence ID" value="MBB5327145.1"/>
    <property type="molecule type" value="Genomic_DNA"/>
</dbReference>
<sequence>MLNSADCVAMHLQDITAAENFYTNVMKFTLVNRSEIHLEYDTGQFRLCIDKELNTLPPLPNFTVPDIGATKTGLLANGCVILRESHNSLNFSDPFGITYAVVQK</sequence>
<dbReference type="AlphaFoldDB" id="A0A9X0U2Q6"/>
<protein>
    <submittedName>
        <fullName evidence="1">Catechol 2,3-dioxygenase-like lactoylglutathione lyase family enzyme</fullName>
    </submittedName>
</protein>
<accession>A0A9X0U2Q6</accession>